<dbReference type="GO" id="GO:0008270">
    <property type="term" value="F:zinc ion binding"/>
    <property type="evidence" value="ECO:0007669"/>
    <property type="project" value="UniProtKB-KW"/>
</dbReference>
<keyword evidence="5" id="KW-0472">Membrane</keyword>
<evidence type="ECO:0000256" key="3">
    <source>
        <dbReference type="ARBA" id="ARBA00022833"/>
    </source>
</evidence>
<keyword evidence="2 4" id="KW-0863">Zinc-finger</keyword>
<reference evidence="7" key="1">
    <citation type="journal article" date="2023" name="Mol. Phylogenet. Evol.">
        <title>Genome-scale phylogeny and comparative genomics of the fungal order Sordariales.</title>
        <authorList>
            <person name="Hensen N."/>
            <person name="Bonometti L."/>
            <person name="Westerberg I."/>
            <person name="Brannstrom I.O."/>
            <person name="Guillou S."/>
            <person name="Cros-Aarteil S."/>
            <person name="Calhoun S."/>
            <person name="Haridas S."/>
            <person name="Kuo A."/>
            <person name="Mondo S."/>
            <person name="Pangilinan J."/>
            <person name="Riley R."/>
            <person name="LaButti K."/>
            <person name="Andreopoulos B."/>
            <person name="Lipzen A."/>
            <person name="Chen C."/>
            <person name="Yan M."/>
            <person name="Daum C."/>
            <person name="Ng V."/>
            <person name="Clum A."/>
            <person name="Steindorff A."/>
            <person name="Ohm R.A."/>
            <person name="Martin F."/>
            <person name="Silar P."/>
            <person name="Natvig D.O."/>
            <person name="Lalanne C."/>
            <person name="Gautier V."/>
            <person name="Ament-Velasquez S.L."/>
            <person name="Kruys A."/>
            <person name="Hutchinson M.I."/>
            <person name="Powell A.J."/>
            <person name="Barry K."/>
            <person name="Miller A.N."/>
            <person name="Grigoriev I.V."/>
            <person name="Debuchy R."/>
            <person name="Gladieux P."/>
            <person name="Hiltunen Thoren M."/>
            <person name="Johannesson H."/>
        </authorList>
    </citation>
    <scope>NUCLEOTIDE SEQUENCE</scope>
    <source>
        <strain evidence="7">CBS 359.72</strain>
    </source>
</reference>
<evidence type="ECO:0000259" key="6">
    <source>
        <dbReference type="PROSITE" id="PS50157"/>
    </source>
</evidence>
<feature type="non-terminal residue" evidence="7">
    <location>
        <position position="1"/>
    </location>
</feature>
<dbReference type="SMART" id="SM00355">
    <property type="entry name" value="ZnF_C2H2"/>
    <property type="match status" value="2"/>
</dbReference>
<dbReference type="PANTHER" id="PTHR23235:SF120">
    <property type="entry name" value="KRUPPEL-LIKE FACTOR 15"/>
    <property type="match status" value="1"/>
</dbReference>
<dbReference type="SUPFAM" id="SSF57667">
    <property type="entry name" value="beta-beta-alpha zinc fingers"/>
    <property type="match status" value="2"/>
</dbReference>
<evidence type="ECO:0000313" key="7">
    <source>
        <dbReference type="EMBL" id="KAK4245027.1"/>
    </source>
</evidence>
<keyword evidence="1" id="KW-0479">Metal-binding</keyword>
<dbReference type="PANTHER" id="PTHR23235">
    <property type="entry name" value="KRUEPPEL-LIKE TRANSCRIPTION FACTOR"/>
    <property type="match status" value="1"/>
</dbReference>
<keyword evidence="8" id="KW-1185">Reference proteome</keyword>
<dbReference type="GO" id="GO:0000978">
    <property type="term" value="F:RNA polymerase II cis-regulatory region sequence-specific DNA binding"/>
    <property type="evidence" value="ECO:0007669"/>
    <property type="project" value="TreeGrafter"/>
</dbReference>
<comment type="caution">
    <text evidence="7">The sequence shown here is derived from an EMBL/GenBank/DDBJ whole genome shotgun (WGS) entry which is preliminary data.</text>
</comment>
<gene>
    <name evidence="7" type="ORF">C7999DRAFT_16765</name>
</gene>
<evidence type="ECO:0000256" key="4">
    <source>
        <dbReference type="PROSITE-ProRule" id="PRU00042"/>
    </source>
</evidence>
<protein>
    <recommendedName>
        <fullName evidence="6">C2H2-type domain-containing protein</fullName>
    </recommendedName>
</protein>
<name>A0AAN7HGX3_9PEZI</name>
<dbReference type="Proteomes" id="UP001303647">
    <property type="component" value="Unassembled WGS sequence"/>
</dbReference>
<feature type="domain" description="C2H2-type" evidence="6">
    <location>
        <begin position="39"/>
        <end position="67"/>
    </location>
</feature>
<keyword evidence="3" id="KW-0862">Zinc</keyword>
<proteinExistence type="predicted"/>
<evidence type="ECO:0000313" key="8">
    <source>
        <dbReference type="Proteomes" id="UP001303647"/>
    </source>
</evidence>
<reference evidence="7" key="2">
    <citation type="submission" date="2023-05" db="EMBL/GenBank/DDBJ databases">
        <authorList>
            <consortium name="Lawrence Berkeley National Laboratory"/>
            <person name="Steindorff A."/>
            <person name="Hensen N."/>
            <person name="Bonometti L."/>
            <person name="Westerberg I."/>
            <person name="Brannstrom I.O."/>
            <person name="Guillou S."/>
            <person name="Cros-Aarteil S."/>
            <person name="Calhoun S."/>
            <person name="Haridas S."/>
            <person name="Kuo A."/>
            <person name="Mondo S."/>
            <person name="Pangilinan J."/>
            <person name="Riley R."/>
            <person name="Labutti K."/>
            <person name="Andreopoulos B."/>
            <person name="Lipzen A."/>
            <person name="Chen C."/>
            <person name="Yanf M."/>
            <person name="Daum C."/>
            <person name="Ng V."/>
            <person name="Clum A."/>
            <person name="Ohm R."/>
            <person name="Martin F."/>
            <person name="Silar P."/>
            <person name="Natvig D."/>
            <person name="Lalanne C."/>
            <person name="Gautier V."/>
            <person name="Ament-Velasquez S.L."/>
            <person name="Kruys A."/>
            <person name="Hutchinson M.I."/>
            <person name="Powell A.J."/>
            <person name="Barry K."/>
            <person name="Miller A.N."/>
            <person name="Grigoriev I.V."/>
            <person name="Debuchy R."/>
            <person name="Gladieux P."/>
            <person name="Thoren M.H."/>
            <person name="Johannesson H."/>
        </authorList>
    </citation>
    <scope>NUCLEOTIDE SEQUENCE</scope>
    <source>
        <strain evidence="7">CBS 359.72</strain>
    </source>
</reference>
<dbReference type="InterPro" id="IPR036236">
    <property type="entry name" value="Znf_C2H2_sf"/>
</dbReference>
<dbReference type="InterPro" id="IPR013087">
    <property type="entry name" value="Znf_C2H2_type"/>
</dbReference>
<accession>A0AAN7HGX3</accession>
<dbReference type="PROSITE" id="PS00028">
    <property type="entry name" value="ZINC_FINGER_C2H2_1"/>
    <property type="match status" value="1"/>
</dbReference>
<dbReference type="PROSITE" id="PS50157">
    <property type="entry name" value="ZINC_FINGER_C2H2_2"/>
    <property type="match status" value="2"/>
</dbReference>
<dbReference type="Pfam" id="PF00096">
    <property type="entry name" value="zf-C2H2"/>
    <property type="match status" value="2"/>
</dbReference>
<evidence type="ECO:0000256" key="2">
    <source>
        <dbReference type="ARBA" id="ARBA00022771"/>
    </source>
</evidence>
<evidence type="ECO:0000256" key="1">
    <source>
        <dbReference type="ARBA" id="ARBA00022723"/>
    </source>
</evidence>
<evidence type="ECO:0000256" key="5">
    <source>
        <dbReference type="SAM" id="Phobius"/>
    </source>
</evidence>
<dbReference type="EMBL" id="MU857715">
    <property type="protein sequence ID" value="KAK4245027.1"/>
    <property type="molecule type" value="Genomic_DNA"/>
</dbReference>
<dbReference type="GO" id="GO:0000981">
    <property type="term" value="F:DNA-binding transcription factor activity, RNA polymerase II-specific"/>
    <property type="evidence" value="ECO:0007669"/>
    <property type="project" value="TreeGrafter"/>
</dbReference>
<organism evidence="7 8">
    <name type="scientific">Corynascus novoguineensis</name>
    <dbReference type="NCBI Taxonomy" id="1126955"/>
    <lineage>
        <taxon>Eukaryota</taxon>
        <taxon>Fungi</taxon>
        <taxon>Dikarya</taxon>
        <taxon>Ascomycota</taxon>
        <taxon>Pezizomycotina</taxon>
        <taxon>Sordariomycetes</taxon>
        <taxon>Sordariomycetidae</taxon>
        <taxon>Sordariales</taxon>
        <taxon>Chaetomiaceae</taxon>
        <taxon>Corynascus</taxon>
    </lineage>
</organism>
<dbReference type="Gene3D" id="3.30.160.60">
    <property type="entry name" value="Classic Zinc Finger"/>
    <property type="match status" value="2"/>
</dbReference>
<feature type="transmembrane region" description="Helical" evidence="5">
    <location>
        <begin position="88"/>
        <end position="108"/>
    </location>
</feature>
<sequence>SKSPRRYPCTIQGCPKTFSRESNAKAHLRTHDKKCNYRVKCDIYGRLFTRRSDVVRHHKDVHLRERNHQCHLCNRSYSRRDSLERLVLFYYDIINYLTISIQGTIAFITRAV</sequence>
<keyword evidence="5" id="KW-0812">Transmembrane</keyword>
<dbReference type="AlphaFoldDB" id="A0AAN7HGX3"/>
<feature type="domain" description="C2H2-type" evidence="6">
    <location>
        <begin position="7"/>
        <end position="31"/>
    </location>
</feature>
<keyword evidence="5" id="KW-1133">Transmembrane helix</keyword>